<dbReference type="Pfam" id="PF25198">
    <property type="entry name" value="Spore_GerAC_N"/>
    <property type="match status" value="1"/>
</dbReference>
<comment type="caution">
    <text evidence="10">The sequence shown here is derived from an EMBL/GenBank/DDBJ whole genome shotgun (WGS) entry which is preliminary data.</text>
</comment>
<keyword evidence="6" id="KW-0564">Palmitate</keyword>
<dbReference type="OrthoDB" id="2569624at2"/>
<evidence type="ECO:0000259" key="8">
    <source>
        <dbReference type="Pfam" id="PF05504"/>
    </source>
</evidence>
<dbReference type="PANTHER" id="PTHR35789">
    <property type="entry name" value="SPORE GERMINATION PROTEIN B3"/>
    <property type="match status" value="1"/>
</dbReference>
<protein>
    <submittedName>
        <fullName evidence="10">Ger(X)C family spore germination protein</fullName>
    </submittedName>
</protein>
<evidence type="ECO:0000313" key="11">
    <source>
        <dbReference type="Proteomes" id="UP000247476"/>
    </source>
</evidence>
<dbReference type="Proteomes" id="UP000247476">
    <property type="component" value="Unassembled WGS sequence"/>
</dbReference>
<evidence type="ECO:0000256" key="7">
    <source>
        <dbReference type="ARBA" id="ARBA00023288"/>
    </source>
</evidence>
<keyword evidence="5" id="KW-0472">Membrane</keyword>
<dbReference type="Pfam" id="PF05504">
    <property type="entry name" value="Spore_GerAC"/>
    <property type="match status" value="1"/>
</dbReference>
<dbReference type="InterPro" id="IPR057336">
    <property type="entry name" value="GerAC_N"/>
</dbReference>
<evidence type="ECO:0000256" key="4">
    <source>
        <dbReference type="ARBA" id="ARBA00022729"/>
    </source>
</evidence>
<proteinExistence type="inferred from homology"/>
<organism evidence="10 11">
    <name type="scientific">Paenibacillus flagellatus</name>
    <dbReference type="NCBI Taxonomy" id="2211139"/>
    <lineage>
        <taxon>Bacteria</taxon>
        <taxon>Bacillati</taxon>
        <taxon>Bacillota</taxon>
        <taxon>Bacilli</taxon>
        <taxon>Bacillales</taxon>
        <taxon>Paenibacillaceae</taxon>
        <taxon>Paenibacillus</taxon>
    </lineage>
</organism>
<feature type="domain" description="Spore germination GerAC-like C-terminal" evidence="8">
    <location>
        <begin position="235"/>
        <end position="403"/>
    </location>
</feature>
<name>A0A2V5KPA3_9BACL</name>
<dbReference type="PANTHER" id="PTHR35789:SF1">
    <property type="entry name" value="SPORE GERMINATION PROTEIN B3"/>
    <property type="match status" value="1"/>
</dbReference>
<dbReference type="GO" id="GO:0016020">
    <property type="term" value="C:membrane"/>
    <property type="evidence" value="ECO:0007669"/>
    <property type="project" value="UniProtKB-SubCell"/>
</dbReference>
<dbReference type="InterPro" id="IPR038501">
    <property type="entry name" value="Spore_GerAC_C_sf"/>
</dbReference>
<evidence type="ECO:0000256" key="1">
    <source>
        <dbReference type="ARBA" id="ARBA00004635"/>
    </source>
</evidence>
<dbReference type="Gene3D" id="3.30.300.210">
    <property type="entry name" value="Nutrient germinant receptor protein C, domain 3"/>
    <property type="match status" value="1"/>
</dbReference>
<keyword evidence="4" id="KW-0732">Signal</keyword>
<dbReference type="AlphaFoldDB" id="A0A2V5KPA3"/>
<evidence type="ECO:0000256" key="5">
    <source>
        <dbReference type="ARBA" id="ARBA00023136"/>
    </source>
</evidence>
<keyword evidence="11" id="KW-1185">Reference proteome</keyword>
<sequence length="413" mass="45517">MGKRTVMRLVAAVGLVVFCTGCWDRVEINERGFVIGVAIDLPDEKGSEAEKEQTALSKVHGDRRFKATYQFVSPGSLQYGGKGGSGGGGGGGSSAAFYNVSSVGDSMDVISREFASRVSRSPYFEHLKMIIISEKVARSKAMLTDVLDFFLRDHEMRRGVKIMISRSEAASVLDVRPPNEKLPVMYLNSVTENVRKTSRMIPETKIGDIHEHFLRRESYALQSVQSNSVEAAVAGAAVIQGGTNVLVGFLDEEEAIGLNFVTNQVRGGVIKAKAKSDAIVYDIQNSKRSISADLSDIRQPRFRISIETEGLIGESLESLDLLKNGTLGDMEESVAQEIERLVTNAIKKLQNEYKADVAGLNAYLRRNHYGVWKTIKSDWETGDRLFMRAKISVEAKVTIRRIGTVNQTKRKGD</sequence>
<gene>
    <name evidence="10" type="ORF">DLM86_02170</name>
</gene>
<evidence type="ECO:0000259" key="9">
    <source>
        <dbReference type="Pfam" id="PF25198"/>
    </source>
</evidence>
<keyword evidence="7" id="KW-0449">Lipoprotein</keyword>
<dbReference type="InterPro" id="IPR008844">
    <property type="entry name" value="Spore_GerAC-like"/>
</dbReference>
<dbReference type="NCBIfam" id="TIGR02887">
    <property type="entry name" value="spore_ger_x_C"/>
    <property type="match status" value="1"/>
</dbReference>
<dbReference type="RefSeq" id="WP_110838309.1">
    <property type="nucleotide sequence ID" value="NZ_QJVJ01000001.1"/>
</dbReference>
<feature type="domain" description="Spore germination protein N-terminal" evidence="9">
    <location>
        <begin position="24"/>
        <end position="214"/>
    </location>
</feature>
<evidence type="ECO:0000256" key="2">
    <source>
        <dbReference type="ARBA" id="ARBA00007886"/>
    </source>
</evidence>
<comment type="similarity">
    <text evidence="2">Belongs to the GerABKC lipoprotein family.</text>
</comment>
<dbReference type="InterPro" id="IPR046953">
    <property type="entry name" value="Spore_GerAC-like_C"/>
</dbReference>
<evidence type="ECO:0000313" key="10">
    <source>
        <dbReference type="EMBL" id="PYI57270.1"/>
    </source>
</evidence>
<evidence type="ECO:0000256" key="6">
    <source>
        <dbReference type="ARBA" id="ARBA00023139"/>
    </source>
</evidence>
<keyword evidence="3" id="KW-0309">Germination</keyword>
<accession>A0A2V5KPA3</accession>
<reference evidence="10 11" key="1">
    <citation type="submission" date="2018-05" db="EMBL/GenBank/DDBJ databases">
        <title>Paenibacillus flagellatus sp. nov., isolated from selenium mineral soil.</title>
        <authorList>
            <person name="Dai X."/>
        </authorList>
    </citation>
    <scope>NUCLEOTIDE SEQUENCE [LARGE SCALE GENOMIC DNA]</scope>
    <source>
        <strain evidence="10 11">DXL2</strain>
    </source>
</reference>
<comment type="subcellular location">
    <subcellularLocation>
        <location evidence="1">Membrane</location>
        <topology evidence="1">Lipid-anchor</topology>
    </subcellularLocation>
</comment>
<evidence type="ECO:0000256" key="3">
    <source>
        <dbReference type="ARBA" id="ARBA00022544"/>
    </source>
</evidence>
<dbReference type="EMBL" id="QJVJ01000001">
    <property type="protein sequence ID" value="PYI57270.1"/>
    <property type="molecule type" value="Genomic_DNA"/>
</dbReference>
<dbReference type="GO" id="GO:0009847">
    <property type="term" value="P:spore germination"/>
    <property type="evidence" value="ECO:0007669"/>
    <property type="project" value="InterPro"/>
</dbReference>